<keyword evidence="3" id="KW-0328">Glycosyltransferase</keyword>
<dbReference type="Proteomes" id="UP000326380">
    <property type="component" value="Unassembled WGS sequence"/>
</dbReference>
<evidence type="ECO:0000313" key="11">
    <source>
        <dbReference type="Proteomes" id="UP000326380"/>
    </source>
</evidence>
<comment type="subcellular location">
    <subcellularLocation>
        <location evidence="1">Cell membrane</location>
        <topology evidence="1">Multi-pass membrane protein</topology>
    </subcellularLocation>
</comment>
<proteinExistence type="predicted"/>
<organism evidence="10 11">
    <name type="scientific">Hymenobacter busanensis</name>
    <dbReference type="NCBI Taxonomy" id="2607656"/>
    <lineage>
        <taxon>Bacteria</taxon>
        <taxon>Pseudomonadati</taxon>
        <taxon>Bacteroidota</taxon>
        <taxon>Cytophagia</taxon>
        <taxon>Cytophagales</taxon>
        <taxon>Hymenobacteraceae</taxon>
        <taxon>Hymenobacter</taxon>
    </lineage>
</organism>
<gene>
    <name evidence="10" type="ORF">F0P96_13660</name>
</gene>
<feature type="transmembrane region" description="Helical" evidence="8">
    <location>
        <begin position="300"/>
        <end position="323"/>
    </location>
</feature>
<keyword evidence="6 8" id="KW-1133">Transmembrane helix</keyword>
<dbReference type="PANTHER" id="PTHR33908">
    <property type="entry name" value="MANNOSYLTRANSFERASE YKCB-RELATED"/>
    <property type="match status" value="1"/>
</dbReference>
<feature type="transmembrane region" description="Helical" evidence="8">
    <location>
        <begin position="139"/>
        <end position="159"/>
    </location>
</feature>
<dbReference type="InterPro" id="IPR038731">
    <property type="entry name" value="RgtA/B/C-like"/>
</dbReference>
<feature type="transmembrane region" description="Helical" evidence="8">
    <location>
        <begin position="343"/>
        <end position="364"/>
    </location>
</feature>
<feature type="transmembrane region" description="Helical" evidence="8">
    <location>
        <begin position="194"/>
        <end position="227"/>
    </location>
</feature>
<evidence type="ECO:0000256" key="4">
    <source>
        <dbReference type="ARBA" id="ARBA00022679"/>
    </source>
</evidence>
<feature type="transmembrane region" description="Helical" evidence="8">
    <location>
        <begin position="239"/>
        <end position="257"/>
    </location>
</feature>
<evidence type="ECO:0000256" key="2">
    <source>
        <dbReference type="ARBA" id="ARBA00022475"/>
    </source>
</evidence>
<reference evidence="10 11" key="1">
    <citation type="submission" date="2019-09" db="EMBL/GenBank/DDBJ databases">
        <title>Genome sequence of Hymenobacter sp. M3.</title>
        <authorList>
            <person name="Srinivasan S."/>
        </authorList>
    </citation>
    <scope>NUCLEOTIDE SEQUENCE [LARGE SCALE GENOMIC DNA]</scope>
    <source>
        <strain evidence="10 11">M3</strain>
    </source>
</reference>
<evidence type="ECO:0000256" key="3">
    <source>
        <dbReference type="ARBA" id="ARBA00022676"/>
    </source>
</evidence>
<accession>A0AA88FFC6</accession>
<dbReference type="AlphaFoldDB" id="A0AA88FFC6"/>
<evidence type="ECO:0000256" key="8">
    <source>
        <dbReference type="SAM" id="Phobius"/>
    </source>
</evidence>
<evidence type="ECO:0000259" key="9">
    <source>
        <dbReference type="Pfam" id="PF13231"/>
    </source>
</evidence>
<keyword evidence="5 8" id="KW-0812">Transmembrane</keyword>
<keyword evidence="7 8" id="KW-0472">Membrane</keyword>
<dbReference type="GO" id="GO:0016763">
    <property type="term" value="F:pentosyltransferase activity"/>
    <property type="evidence" value="ECO:0007669"/>
    <property type="project" value="TreeGrafter"/>
</dbReference>
<feature type="transmembrane region" description="Helical" evidence="8">
    <location>
        <begin position="18"/>
        <end position="35"/>
    </location>
</feature>
<evidence type="ECO:0000256" key="1">
    <source>
        <dbReference type="ARBA" id="ARBA00004651"/>
    </source>
</evidence>
<comment type="caution">
    <text evidence="10">The sequence shown here is derived from an EMBL/GenBank/DDBJ whole genome shotgun (WGS) entry which is preliminary data.</text>
</comment>
<sequence>MRLARLLSIVSSTTPPRWVVPSFFLAVLLLGLALFRDYGVSWDEPIDQYNGVVNVNYVGQQLGIPTLAEGLEDYPDIPPLREYPDRDHGPAFEYPVLLFSKLLGARDSQPLYYLRHLCTFLITFGGLLAFYGLAKRRFADWRLGLLAAFWLLATPRLFAEGFYNAKDAVFLSFFTISMYTLAELLHAPNWRRGLWHGLACGAAIGLRVNGVLLLPLTVLGAVLTAAATPALRRQLASSLLAWVPLTAGTAVLLWPWLWEAPWQNLVTAFENLSSFQRLDSPVFYRGVMENTLRLPWHYPFVWIVITTPLVYLGAFALGLLLLLRRVVGYFPHLWRTAAGRLDVLFGAWLFGPLVAVLVLHSVLYDGWRHLYFIYPALLLFAVSGMQQLLRARRTGHSTKVRSAAAVLLGLTALGSLEPLWRIVRDHPHQQVYFNNLLSADDIENGYERDYWGLSYRQGLEWILQHDDAPRIRVATQNNGLLKINLRILSPAERARLEVVPKEQADYFLGFYRWHPQPYLATEGLGWAIHHEYSNGVKILSIQRREQPASTAATP</sequence>
<feature type="domain" description="Glycosyltransferase RgtA/B/C/D-like" evidence="9">
    <location>
        <begin position="87"/>
        <end position="256"/>
    </location>
</feature>
<feature type="transmembrane region" description="Helical" evidence="8">
    <location>
        <begin position="112"/>
        <end position="133"/>
    </location>
</feature>
<dbReference type="Pfam" id="PF13231">
    <property type="entry name" value="PMT_2"/>
    <property type="match status" value="1"/>
</dbReference>
<dbReference type="GO" id="GO:0009103">
    <property type="term" value="P:lipopolysaccharide biosynthetic process"/>
    <property type="evidence" value="ECO:0007669"/>
    <property type="project" value="UniProtKB-ARBA"/>
</dbReference>
<feature type="transmembrane region" description="Helical" evidence="8">
    <location>
        <begin position="370"/>
        <end position="389"/>
    </location>
</feature>
<keyword evidence="4" id="KW-0808">Transferase</keyword>
<dbReference type="PANTHER" id="PTHR33908:SF11">
    <property type="entry name" value="MEMBRANE PROTEIN"/>
    <property type="match status" value="1"/>
</dbReference>
<dbReference type="InterPro" id="IPR050297">
    <property type="entry name" value="LipidA_mod_glycosyltrf_83"/>
</dbReference>
<name>A0AA88FFC6_9BACT</name>
<evidence type="ECO:0000256" key="6">
    <source>
        <dbReference type="ARBA" id="ARBA00022989"/>
    </source>
</evidence>
<protein>
    <recommendedName>
        <fullName evidence="9">Glycosyltransferase RgtA/B/C/D-like domain-containing protein</fullName>
    </recommendedName>
</protein>
<dbReference type="GO" id="GO:0005886">
    <property type="term" value="C:plasma membrane"/>
    <property type="evidence" value="ECO:0007669"/>
    <property type="project" value="UniProtKB-SubCell"/>
</dbReference>
<dbReference type="EMBL" id="VTWU01000005">
    <property type="protein sequence ID" value="KAA9331294.1"/>
    <property type="molecule type" value="Genomic_DNA"/>
</dbReference>
<evidence type="ECO:0000313" key="10">
    <source>
        <dbReference type="EMBL" id="KAA9331294.1"/>
    </source>
</evidence>
<evidence type="ECO:0000256" key="7">
    <source>
        <dbReference type="ARBA" id="ARBA00023136"/>
    </source>
</evidence>
<keyword evidence="2" id="KW-1003">Cell membrane</keyword>
<evidence type="ECO:0000256" key="5">
    <source>
        <dbReference type="ARBA" id="ARBA00022692"/>
    </source>
</evidence>
<keyword evidence="11" id="KW-1185">Reference proteome</keyword>